<accession>A0A644ZGC1</accession>
<evidence type="ECO:0000259" key="3">
    <source>
        <dbReference type="PROSITE" id="PS00745"/>
    </source>
</evidence>
<dbReference type="Gene3D" id="3.30.70.1660">
    <property type="match status" value="1"/>
</dbReference>
<dbReference type="EMBL" id="VSSQ01008820">
    <property type="protein sequence ID" value="MPM39942.1"/>
    <property type="molecule type" value="Genomic_DNA"/>
</dbReference>
<dbReference type="InterPro" id="IPR045853">
    <property type="entry name" value="Pep_chain_release_fac_I_sf"/>
</dbReference>
<evidence type="ECO:0000313" key="4">
    <source>
        <dbReference type="EMBL" id="MPM39942.1"/>
    </source>
</evidence>
<dbReference type="SUPFAM" id="SSF75620">
    <property type="entry name" value="Release factor"/>
    <property type="match status" value="1"/>
</dbReference>
<sequence>MPNINPNIAIMEFYPGPGGQEATIWANDLMNMYVRYANKVGWKVSQIDDHIIQISGYDAYSQLKHESGTHRVQRIPITEKRGRLQTSTASIAVMPQIESKEINFSMDDVVITASRAGGNGGQNVNKVSTAVHLVHKPTGLMFDVRTERYQQQNREIALKLLQNKLWQIEEEKKASQIAGGRSNISQSTRADKIRTYNYPRNQVKDHRVEKSFNNLDKIMAGDLDDLFLELTVLDEPSKEN</sequence>
<dbReference type="PANTHER" id="PTHR43804">
    <property type="entry name" value="LD18447P"/>
    <property type="match status" value="1"/>
</dbReference>
<dbReference type="PANTHER" id="PTHR43804:SF8">
    <property type="entry name" value="PEPTIDE CHAIN RELEASE FACTOR APG3, CHLOROPLASTIC"/>
    <property type="match status" value="1"/>
</dbReference>
<dbReference type="GO" id="GO:0005737">
    <property type="term" value="C:cytoplasm"/>
    <property type="evidence" value="ECO:0007669"/>
    <property type="project" value="UniProtKB-ARBA"/>
</dbReference>
<evidence type="ECO:0000256" key="2">
    <source>
        <dbReference type="ARBA" id="ARBA00022917"/>
    </source>
</evidence>
<dbReference type="Pfam" id="PF00472">
    <property type="entry name" value="RF-1"/>
    <property type="match status" value="1"/>
</dbReference>
<dbReference type="AlphaFoldDB" id="A0A644ZGC1"/>
<gene>
    <name evidence="4" type="primary">prfA_26</name>
    <name evidence="4" type="ORF">SDC9_86578</name>
</gene>
<dbReference type="PROSITE" id="PS00745">
    <property type="entry name" value="RF_PROK_I"/>
    <property type="match status" value="1"/>
</dbReference>
<dbReference type="Gene3D" id="3.30.160.20">
    <property type="match status" value="1"/>
</dbReference>
<dbReference type="InterPro" id="IPR000352">
    <property type="entry name" value="Pep_chain_release_fac_I"/>
</dbReference>
<comment type="similarity">
    <text evidence="1">Belongs to the prokaryotic/mitochondrial release factor family.</text>
</comment>
<dbReference type="GO" id="GO:0003747">
    <property type="term" value="F:translation release factor activity"/>
    <property type="evidence" value="ECO:0007669"/>
    <property type="project" value="InterPro"/>
</dbReference>
<organism evidence="4">
    <name type="scientific">bioreactor metagenome</name>
    <dbReference type="NCBI Taxonomy" id="1076179"/>
    <lineage>
        <taxon>unclassified sequences</taxon>
        <taxon>metagenomes</taxon>
        <taxon>ecological metagenomes</taxon>
    </lineage>
</organism>
<protein>
    <submittedName>
        <fullName evidence="4">Peptide chain release factor 1</fullName>
    </submittedName>
</protein>
<keyword evidence="2" id="KW-0648">Protein biosynthesis</keyword>
<dbReference type="SMART" id="SM00937">
    <property type="entry name" value="PCRF"/>
    <property type="match status" value="1"/>
</dbReference>
<dbReference type="InterPro" id="IPR005139">
    <property type="entry name" value="PCRF"/>
</dbReference>
<comment type="caution">
    <text evidence="4">The sequence shown here is derived from an EMBL/GenBank/DDBJ whole genome shotgun (WGS) entry which is preliminary data.</text>
</comment>
<evidence type="ECO:0000256" key="1">
    <source>
        <dbReference type="ARBA" id="ARBA00010835"/>
    </source>
</evidence>
<dbReference type="InterPro" id="IPR050057">
    <property type="entry name" value="Prokaryotic/Mito_RF"/>
</dbReference>
<dbReference type="Pfam" id="PF03462">
    <property type="entry name" value="PCRF"/>
    <property type="match status" value="1"/>
</dbReference>
<name>A0A644ZGC1_9ZZZZ</name>
<proteinExistence type="inferred from homology"/>
<reference evidence="4" key="1">
    <citation type="submission" date="2019-08" db="EMBL/GenBank/DDBJ databases">
        <authorList>
            <person name="Kucharzyk K."/>
            <person name="Murdoch R.W."/>
            <person name="Higgins S."/>
            <person name="Loffler F."/>
        </authorList>
    </citation>
    <scope>NUCLEOTIDE SEQUENCE</scope>
</reference>
<feature type="domain" description="Prokaryotic-type class I peptide chain release factors" evidence="3">
    <location>
        <begin position="115"/>
        <end position="131"/>
    </location>
</feature>